<evidence type="ECO:0000256" key="3">
    <source>
        <dbReference type="ARBA" id="ARBA00023170"/>
    </source>
</evidence>
<reference evidence="5" key="2">
    <citation type="submission" date="2022-06" db="UniProtKB">
        <authorList>
            <consortium name="EnsemblMetazoa"/>
        </authorList>
    </citation>
    <scope>IDENTIFICATION</scope>
    <source>
        <strain evidence="5">DF5081</strain>
    </source>
</reference>
<keyword evidence="1" id="KW-0805">Transcription regulation</keyword>
<dbReference type="Pfam" id="PF00104">
    <property type="entry name" value="Hormone_recep"/>
    <property type="match status" value="1"/>
</dbReference>
<dbReference type="InterPro" id="IPR000536">
    <property type="entry name" value="Nucl_hrmn_rcpt_lig-bd"/>
</dbReference>
<dbReference type="PANTHER" id="PTHR45680:SF11">
    <property type="entry name" value="NUCLEAR HORMONE RECEPTOR FAMILY"/>
    <property type="match status" value="1"/>
</dbReference>
<evidence type="ECO:0000313" key="5">
    <source>
        <dbReference type="EnsemblMetazoa" id="CJA28906.1"/>
    </source>
</evidence>
<organism evidence="5 6">
    <name type="scientific">Caenorhabditis japonica</name>
    <dbReference type="NCBI Taxonomy" id="281687"/>
    <lineage>
        <taxon>Eukaryota</taxon>
        <taxon>Metazoa</taxon>
        <taxon>Ecdysozoa</taxon>
        <taxon>Nematoda</taxon>
        <taxon>Chromadorea</taxon>
        <taxon>Rhabditida</taxon>
        <taxon>Rhabditina</taxon>
        <taxon>Rhabditomorpha</taxon>
        <taxon>Rhabditoidea</taxon>
        <taxon>Rhabditidae</taxon>
        <taxon>Peloderinae</taxon>
        <taxon>Caenorhabditis</taxon>
    </lineage>
</organism>
<keyword evidence="3" id="KW-0675">Receptor</keyword>
<dbReference type="InterPro" id="IPR051152">
    <property type="entry name" value="C.elegans_Orphan_NR"/>
</dbReference>
<dbReference type="Proteomes" id="UP000005237">
    <property type="component" value="Unassembled WGS sequence"/>
</dbReference>
<keyword evidence="6" id="KW-1185">Reference proteome</keyword>
<evidence type="ECO:0000259" key="4">
    <source>
        <dbReference type="Pfam" id="PF00104"/>
    </source>
</evidence>
<evidence type="ECO:0000313" key="6">
    <source>
        <dbReference type="Proteomes" id="UP000005237"/>
    </source>
</evidence>
<dbReference type="InterPro" id="IPR035500">
    <property type="entry name" value="NHR-like_dom_sf"/>
</dbReference>
<evidence type="ECO:0000256" key="1">
    <source>
        <dbReference type="ARBA" id="ARBA00023015"/>
    </source>
</evidence>
<name>A0A8R1E8G0_CAEJA</name>
<dbReference type="PANTHER" id="PTHR45680">
    <property type="entry name" value="NUCLEAR HORMONE RECEPTOR FAMILY"/>
    <property type="match status" value="1"/>
</dbReference>
<keyword evidence="2" id="KW-0804">Transcription</keyword>
<dbReference type="SUPFAM" id="SSF48508">
    <property type="entry name" value="Nuclear receptor ligand-binding domain"/>
    <property type="match status" value="1"/>
</dbReference>
<reference evidence="6" key="1">
    <citation type="submission" date="2010-08" db="EMBL/GenBank/DDBJ databases">
        <authorList>
            <consortium name="Caenorhabditis japonica Sequencing Consortium"/>
            <person name="Wilson R.K."/>
        </authorList>
    </citation>
    <scope>NUCLEOTIDE SEQUENCE [LARGE SCALE GENOMIC DNA]</scope>
    <source>
        <strain evidence="6">DF5081</strain>
    </source>
</reference>
<evidence type="ECO:0000256" key="2">
    <source>
        <dbReference type="ARBA" id="ARBA00023163"/>
    </source>
</evidence>
<proteinExistence type="predicted"/>
<dbReference type="EnsemblMetazoa" id="CJA28906.1">
    <property type="protein sequence ID" value="CJA28906.1"/>
    <property type="gene ID" value="WBGene00184480"/>
</dbReference>
<sequence length="109" mass="13094">MSKEKKYCEIKCGRLAGEWQTNRIKAAKETELENYSINVGEAFLTEISENLHEHYAHQNMSNYAWRLQKLMKIVNSVREIEREREEMMRLCELFDVFKIRLSDKDLFIC</sequence>
<feature type="domain" description="NR LBD" evidence="4">
    <location>
        <begin position="32"/>
        <end position="94"/>
    </location>
</feature>
<accession>A0A8R1E8G0</accession>
<dbReference type="AlphaFoldDB" id="A0A8R1E8G0"/>
<protein>
    <submittedName>
        <fullName evidence="5">NR LBD domain-containing protein</fullName>
    </submittedName>
</protein>
<dbReference type="Gene3D" id="1.10.565.10">
    <property type="entry name" value="Retinoid X Receptor"/>
    <property type="match status" value="1"/>
</dbReference>